<evidence type="ECO:0000256" key="3">
    <source>
        <dbReference type="SAM" id="MobiDB-lite"/>
    </source>
</evidence>
<accession>A0A1E3PRW8</accession>
<reference evidence="4 5" key="1">
    <citation type="journal article" date="2016" name="Proc. Natl. Acad. Sci. U.S.A.">
        <title>Comparative genomics of biotechnologically important yeasts.</title>
        <authorList>
            <person name="Riley R."/>
            <person name="Haridas S."/>
            <person name="Wolfe K.H."/>
            <person name="Lopes M.R."/>
            <person name="Hittinger C.T."/>
            <person name="Goeker M."/>
            <person name="Salamov A.A."/>
            <person name="Wisecaver J.H."/>
            <person name="Long T.M."/>
            <person name="Calvey C.H."/>
            <person name="Aerts A.L."/>
            <person name="Barry K.W."/>
            <person name="Choi C."/>
            <person name="Clum A."/>
            <person name="Coughlan A.Y."/>
            <person name="Deshpande S."/>
            <person name="Douglass A.P."/>
            <person name="Hanson S.J."/>
            <person name="Klenk H.-P."/>
            <person name="LaButti K.M."/>
            <person name="Lapidus A."/>
            <person name="Lindquist E.A."/>
            <person name="Lipzen A.M."/>
            <person name="Meier-Kolthoff J.P."/>
            <person name="Ohm R.A."/>
            <person name="Otillar R.P."/>
            <person name="Pangilinan J.L."/>
            <person name="Peng Y."/>
            <person name="Rokas A."/>
            <person name="Rosa C.A."/>
            <person name="Scheuner C."/>
            <person name="Sibirny A.A."/>
            <person name="Slot J.C."/>
            <person name="Stielow J.B."/>
            <person name="Sun H."/>
            <person name="Kurtzman C.P."/>
            <person name="Blackwell M."/>
            <person name="Grigoriev I.V."/>
            <person name="Jeffries T.W."/>
        </authorList>
    </citation>
    <scope>NUCLEOTIDE SEQUENCE [LARGE SCALE GENOMIC DNA]</scope>
    <source>
        <strain evidence="4 5">DSM 6958</strain>
    </source>
</reference>
<dbReference type="AlphaFoldDB" id="A0A1E3PRW8"/>
<keyword evidence="5" id="KW-1185">Reference proteome</keyword>
<evidence type="ECO:0000256" key="1">
    <source>
        <dbReference type="ARBA" id="ARBA00005350"/>
    </source>
</evidence>
<evidence type="ECO:0000313" key="4">
    <source>
        <dbReference type="EMBL" id="ODQ68028.1"/>
    </source>
</evidence>
<feature type="region of interest" description="Disordered" evidence="3">
    <location>
        <begin position="35"/>
        <end position="65"/>
    </location>
</feature>
<name>A0A1E3PRW8_9ASCO</name>
<dbReference type="PANTHER" id="PTHR23248">
    <property type="entry name" value="PHOSPHOLIPID SCRAMBLASE-RELATED"/>
    <property type="match status" value="1"/>
</dbReference>
<dbReference type="STRING" id="857566.A0A1E3PRW8"/>
<gene>
    <name evidence="4" type="ORF">NADFUDRAFT_48688</name>
</gene>
<protein>
    <recommendedName>
        <fullName evidence="2">Phospholipid scramblase</fullName>
    </recommendedName>
</protein>
<dbReference type="EMBL" id="KV454406">
    <property type="protein sequence ID" value="ODQ68028.1"/>
    <property type="molecule type" value="Genomic_DNA"/>
</dbReference>
<organism evidence="4 5">
    <name type="scientific">Nadsonia fulvescens var. elongata DSM 6958</name>
    <dbReference type="NCBI Taxonomy" id="857566"/>
    <lineage>
        <taxon>Eukaryota</taxon>
        <taxon>Fungi</taxon>
        <taxon>Dikarya</taxon>
        <taxon>Ascomycota</taxon>
        <taxon>Saccharomycotina</taxon>
        <taxon>Dipodascomycetes</taxon>
        <taxon>Dipodascales</taxon>
        <taxon>Dipodascales incertae sedis</taxon>
        <taxon>Nadsonia</taxon>
    </lineage>
</organism>
<dbReference type="Proteomes" id="UP000095009">
    <property type="component" value="Unassembled WGS sequence"/>
</dbReference>
<dbReference type="InterPro" id="IPR025659">
    <property type="entry name" value="Tubby-like_C"/>
</dbReference>
<dbReference type="OrthoDB" id="191150at2759"/>
<evidence type="ECO:0000256" key="2">
    <source>
        <dbReference type="RuleBase" id="RU363116"/>
    </source>
</evidence>
<evidence type="ECO:0000313" key="5">
    <source>
        <dbReference type="Proteomes" id="UP000095009"/>
    </source>
</evidence>
<dbReference type="SUPFAM" id="SSF54518">
    <property type="entry name" value="Tubby C-terminal domain-like"/>
    <property type="match status" value="1"/>
</dbReference>
<dbReference type="GO" id="GO:0017128">
    <property type="term" value="F:phospholipid scramblase activity"/>
    <property type="evidence" value="ECO:0007669"/>
    <property type="project" value="InterPro"/>
</dbReference>
<comment type="similarity">
    <text evidence="1 2">Belongs to the phospholipid scramblase family.</text>
</comment>
<dbReference type="PANTHER" id="PTHR23248:SF9">
    <property type="entry name" value="PHOSPHOLIPID SCRAMBLASE"/>
    <property type="match status" value="1"/>
</dbReference>
<dbReference type="GO" id="GO:0005886">
    <property type="term" value="C:plasma membrane"/>
    <property type="evidence" value="ECO:0007669"/>
    <property type="project" value="TreeGrafter"/>
</dbReference>
<dbReference type="InterPro" id="IPR005552">
    <property type="entry name" value="Scramblase"/>
</dbReference>
<proteinExistence type="inferred from homology"/>
<sequence length="370" mass="43339">MFAVSKNLIQKLKLPWSDLKIEYGTLYSFNRHYSLKNDDRPMPRASSFRRKNQPRYIKSDRNPYYPQNFPQENSQFYYQQQQQQQQYEKQQQYQYDSPNRQTQGQPAYEHYYPYSFNVPNPGGILQPSDALVRILEQPTIVLERKVEFMNLFLGFEQANRYTIMDPVGNHIGYLEEEDFGIMKAVMRQVYRLHRPFSVRVLDRYQNHVMTIRRPFSFINSHIKSILPSTGNNEGIILGETKQSWHLWRRRYDLYLAEGQEEYRQFGTVDSGFLGFSFPVFDETGAIIGAIDRNWVGIGREFFTDTGVYVLRMDPSSFQGLESEYGKDTVISGPLTLDQRAVMLGNAVSIDYDYFSRHSGRGGLFSAGSYE</sequence>
<dbReference type="Pfam" id="PF03803">
    <property type="entry name" value="Scramblase"/>
    <property type="match status" value="1"/>
</dbReference>